<evidence type="ECO:0000256" key="4">
    <source>
        <dbReference type="ARBA" id="ARBA00023110"/>
    </source>
</evidence>
<dbReference type="RefSeq" id="WP_039248659.1">
    <property type="nucleotide sequence ID" value="NZ_JDRX01000003.1"/>
</dbReference>
<dbReference type="Gene3D" id="3.10.50.40">
    <property type="match status" value="1"/>
</dbReference>
<evidence type="ECO:0000256" key="2">
    <source>
        <dbReference type="ARBA" id="ARBA00013194"/>
    </source>
</evidence>
<dbReference type="GO" id="GO:0003755">
    <property type="term" value="F:peptidyl-prolyl cis-trans isomerase activity"/>
    <property type="evidence" value="ECO:0007669"/>
    <property type="project" value="UniProtKB-KW"/>
</dbReference>
<dbReference type="InterPro" id="IPR050245">
    <property type="entry name" value="PrsA_foldase"/>
</dbReference>
<dbReference type="Pfam" id="PF00639">
    <property type="entry name" value="Rotamase"/>
    <property type="match status" value="1"/>
</dbReference>
<dbReference type="InterPro" id="IPR027304">
    <property type="entry name" value="Trigger_fact/SurA_dom_sf"/>
</dbReference>
<dbReference type="SUPFAM" id="SSF54534">
    <property type="entry name" value="FKBP-like"/>
    <property type="match status" value="1"/>
</dbReference>
<evidence type="ECO:0000256" key="6">
    <source>
        <dbReference type="PROSITE-ProRule" id="PRU00278"/>
    </source>
</evidence>
<reference evidence="9 10" key="1">
    <citation type="submission" date="2014-01" db="EMBL/GenBank/DDBJ databases">
        <title>Plasmidome dynamics in the species complex Clostridium novyi sensu lato converts strains of independent lineages into distinctly different pathogens.</title>
        <authorList>
            <person name="Skarin H."/>
            <person name="Segerman B."/>
        </authorList>
    </citation>
    <scope>NUCLEOTIDE SEQUENCE [LARGE SCALE GENOMIC DNA]</scope>
    <source>
        <strain evidence="9 10">4570</strain>
    </source>
</reference>
<evidence type="ECO:0000313" key="10">
    <source>
        <dbReference type="Proteomes" id="UP000030016"/>
    </source>
</evidence>
<dbReference type="Proteomes" id="UP000030016">
    <property type="component" value="Unassembled WGS sequence"/>
</dbReference>
<name>A0AA88ZTV8_CLONO</name>
<protein>
    <recommendedName>
        <fullName evidence="2">peptidylprolyl isomerase</fullName>
        <ecNumber evidence="2">5.2.1.8</ecNumber>
    </recommendedName>
</protein>
<sequence>MKNIRKLVAAVAVCVFSMSAVGCSMIEKTPEAINKTVVAKVGDKKITKGELDSNFGVKRYEEQFKAQYGDKYAENSQVKEQLKQVKVAVVQQMAAQEALKQEAEKLGLVPKEDELKKETDKKIQEMKKEQNIKSNEEFEKMLKASGFTKEGFESLVRDNVILEKLQNELTKNVKVDEKEMQKYYETHKDKYPKDVKNPTKVHLAHIILQPKSQEDLAKCESEIKSIKEELNKGAEFSVLAKKYSQDGSKEKGGDLGTVPTVESGFDEQFMEAALPLKDGQISEPVKTQFGYHIIKMIKKEVKPCKTFAEVKNEINKFLLEEKKDKIIKDKFKQIQDNAKVKVFEDKIS</sequence>
<dbReference type="InterPro" id="IPR000297">
    <property type="entry name" value="PPIase_PpiC"/>
</dbReference>
<evidence type="ECO:0000256" key="3">
    <source>
        <dbReference type="ARBA" id="ARBA00022729"/>
    </source>
</evidence>
<feature type="signal peptide" evidence="7">
    <location>
        <begin position="1"/>
        <end position="22"/>
    </location>
</feature>
<dbReference type="EMBL" id="JDRX01000003">
    <property type="protein sequence ID" value="KGN03088.1"/>
    <property type="molecule type" value="Genomic_DNA"/>
</dbReference>
<evidence type="ECO:0000256" key="1">
    <source>
        <dbReference type="ARBA" id="ARBA00000971"/>
    </source>
</evidence>
<dbReference type="PROSITE" id="PS50198">
    <property type="entry name" value="PPIC_PPIASE_2"/>
    <property type="match status" value="1"/>
</dbReference>
<dbReference type="Gene3D" id="1.10.4030.10">
    <property type="entry name" value="Porin chaperone SurA, peptide-binding domain"/>
    <property type="match status" value="1"/>
</dbReference>
<dbReference type="SUPFAM" id="SSF109998">
    <property type="entry name" value="Triger factor/SurA peptide-binding domain-like"/>
    <property type="match status" value="1"/>
</dbReference>
<feature type="domain" description="PpiC" evidence="8">
    <location>
        <begin position="198"/>
        <end position="298"/>
    </location>
</feature>
<dbReference type="InterPro" id="IPR023058">
    <property type="entry name" value="PPIase_PpiC_CS"/>
</dbReference>
<dbReference type="PROSITE" id="PS51257">
    <property type="entry name" value="PROKAR_LIPOPROTEIN"/>
    <property type="match status" value="1"/>
</dbReference>
<organism evidence="9 10">
    <name type="scientific">Clostridium novyi A str. 4570</name>
    <dbReference type="NCBI Taxonomy" id="1444290"/>
    <lineage>
        <taxon>Bacteria</taxon>
        <taxon>Bacillati</taxon>
        <taxon>Bacillota</taxon>
        <taxon>Clostridia</taxon>
        <taxon>Eubacteriales</taxon>
        <taxon>Clostridiaceae</taxon>
        <taxon>Clostridium</taxon>
    </lineage>
</organism>
<evidence type="ECO:0000256" key="5">
    <source>
        <dbReference type="ARBA" id="ARBA00023235"/>
    </source>
</evidence>
<keyword evidence="5 6" id="KW-0413">Isomerase</keyword>
<dbReference type="InterPro" id="IPR046357">
    <property type="entry name" value="PPIase_dom_sf"/>
</dbReference>
<comment type="caution">
    <text evidence="9">The sequence shown here is derived from an EMBL/GenBank/DDBJ whole genome shotgun (WGS) entry which is preliminary data.</text>
</comment>
<dbReference type="PANTHER" id="PTHR47245:SF1">
    <property type="entry name" value="FOLDASE PROTEIN PRSA"/>
    <property type="match status" value="1"/>
</dbReference>
<dbReference type="NCBIfam" id="NF000809">
    <property type="entry name" value="PRK00059.1"/>
    <property type="match status" value="1"/>
</dbReference>
<dbReference type="EC" id="5.2.1.8" evidence="2"/>
<dbReference type="PANTHER" id="PTHR47245">
    <property type="entry name" value="PEPTIDYLPROLYL ISOMERASE"/>
    <property type="match status" value="1"/>
</dbReference>
<accession>A0AA88ZTV8</accession>
<keyword evidence="3 7" id="KW-0732">Signal</keyword>
<evidence type="ECO:0000256" key="7">
    <source>
        <dbReference type="SAM" id="SignalP"/>
    </source>
</evidence>
<gene>
    <name evidence="9" type="ORF">Z969_02085</name>
</gene>
<dbReference type="PROSITE" id="PS01096">
    <property type="entry name" value="PPIC_PPIASE_1"/>
    <property type="match status" value="1"/>
</dbReference>
<comment type="catalytic activity">
    <reaction evidence="1">
        <text>[protein]-peptidylproline (omega=180) = [protein]-peptidylproline (omega=0)</text>
        <dbReference type="Rhea" id="RHEA:16237"/>
        <dbReference type="Rhea" id="RHEA-COMP:10747"/>
        <dbReference type="Rhea" id="RHEA-COMP:10748"/>
        <dbReference type="ChEBI" id="CHEBI:83833"/>
        <dbReference type="ChEBI" id="CHEBI:83834"/>
        <dbReference type="EC" id="5.2.1.8"/>
    </reaction>
</comment>
<dbReference type="AlphaFoldDB" id="A0AA88ZTV8"/>
<evidence type="ECO:0000313" key="9">
    <source>
        <dbReference type="EMBL" id="KGN03088.1"/>
    </source>
</evidence>
<keyword evidence="4 6" id="KW-0697">Rotamase</keyword>
<feature type="chain" id="PRO_5041739698" description="peptidylprolyl isomerase" evidence="7">
    <location>
        <begin position="23"/>
        <end position="348"/>
    </location>
</feature>
<evidence type="ECO:0000259" key="8">
    <source>
        <dbReference type="PROSITE" id="PS50198"/>
    </source>
</evidence>
<dbReference type="Pfam" id="PF13624">
    <property type="entry name" value="SurA_N_3"/>
    <property type="match status" value="1"/>
</dbReference>
<proteinExistence type="predicted"/>